<reference evidence="1" key="1">
    <citation type="submission" date="2022-11" db="EMBL/GenBank/DDBJ databases">
        <authorList>
            <person name="Petersen C."/>
        </authorList>
    </citation>
    <scope>NUCLEOTIDE SEQUENCE</scope>
    <source>
        <strain evidence="1">IBT 23319</strain>
    </source>
</reference>
<dbReference type="Proteomes" id="UP001147733">
    <property type="component" value="Unassembled WGS sequence"/>
</dbReference>
<evidence type="ECO:0000313" key="1">
    <source>
        <dbReference type="EMBL" id="KAJ5233895.1"/>
    </source>
</evidence>
<gene>
    <name evidence="1" type="ORF">N7469_005661</name>
</gene>
<name>A0A9W9P2G2_PENCI</name>
<proteinExistence type="predicted"/>
<dbReference type="PANTHER" id="PTHR20958:SF6">
    <property type="entry name" value="GLYCINE N-ACYLTRANSFERASE-LIKE PROTEIN"/>
    <property type="match status" value="1"/>
</dbReference>
<dbReference type="AlphaFoldDB" id="A0A9W9P2G2"/>
<dbReference type="SUPFAM" id="SSF55729">
    <property type="entry name" value="Acyl-CoA N-acyltransferases (Nat)"/>
    <property type="match status" value="1"/>
</dbReference>
<protein>
    <submittedName>
        <fullName evidence="1">Acyl-CoA N-acyltransferase</fullName>
    </submittedName>
</protein>
<dbReference type="RefSeq" id="XP_056501395.1">
    <property type="nucleotide sequence ID" value="XM_056644581.1"/>
</dbReference>
<dbReference type="Gene3D" id="3.40.630.30">
    <property type="match status" value="1"/>
</dbReference>
<organism evidence="1 2">
    <name type="scientific">Penicillium citrinum</name>
    <dbReference type="NCBI Taxonomy" id="5077"/>
    <lineage>
        <taxon>Eukaryota</taxon>
        <taxon>Fungi</taxon>
        <taxon>Dikarya</taxon>
        <taxon>Ascomycota</taxon>
        <taxon>Pezizomycotina</taxon>
        <taxon>Eurotiomycetes</taxon>
        <taxon>Eurotiomycetidae</taxon>
        <taxon>Eurotiales</taxon>
        <taxon>Aspergillaceae</taxon>
        <taxon>Penicillium</taxon>
    </lineage>
</organism>
<dbReference type="InterPro" id="IPR016181">
    <property type="entry name" value="Acyl_CoA_acyltransferase"/>
</dbReference>
<sequence>MTAATPIYQHHAHAAILPILATHLPHSISLLRRIQHGIVHPTSTAQVLATFPPGDRPPVDTPWLAARVDLFRGRETQMIIYSSLERGHTSSKPIKIAESTTASLECNNNSPLPLYNFNIYTFTAPESVLDTVRDQLVSLLSFIKINYLPTYLSSLNLPADPNKTPHNNVSIRAPTTIQQSTQNLDAVTLIPAPSPHAFLIGSLHTALFSLLQSSGSAVFAASPAALDGSSSDPIPGIRVHRFDDPPYRKFFFRRENFTTDVALPRGYRFHDRHGRTGVLESQLDLVQSRTKIPRSRDQLRLMPGAAIYVDLERGKQQRQQKGEEEEEEEEMPVGWAFLGLDGALATLHVESEHRGKGLALALSKEVMRRGLVSDGVFGANGIDVEGVLKDSIEGWVHTEVAQDNVASRRVMEKIGSEVLSTVIWTVIEVTD</sequence>
<reference evidence="1" key="2">
    <citation type="journal article" date="2023" name="IMA Fungus">
        <title>Comparative genomic study of the Penicillium genus elucidates a diverse pangenome and 15 lateral gene transfer events.</title>
        <authorList>
            <person name="Petersen C."/>
            <person name="Sorensen T."/>
            <person name="Nielsen M.R."/>
            <person name="Sondergaard T.E."/>
            <person name="Sorensen J.L."/>
            <person name="Fitzpatrick D.A."/>
            <person name="Frisvad J.C."/>
            <person name="Nielsen K.L."/>
        </authorList>
    </citation>
    <scope>NUCLEOTIDE SEQUENCE</scope>
    <source>
        <strain evidence="1">IBT 23319</strain>
    </source>
</reference>
<dbReference type="GeneID" id="81383748"/>
<comment type="caution">
    <text evidence="1">The sequence shown here is derived from an EMBL/GenBank/DDBJ whole genome shotgun (WGS) entry which is preliminary data.</text>
</comment>
<keyword evidence="2" id="KW-1185">Reference proteome</keyword>
<accession>A0A9W9P2G2</accession>
<dbReference type="EMBL" id="JAPQKT010000004">
    <property type="protein sequence ID" value="KAJ5233895.1"/>
    <property type="molecule type" value="Genomic_DNA"/>
</dbReference>
<dbReference type="InterPro" id="IPR053225">
    <property type="entry name" value="Acyl-CoA_N-acyltransferase"/>
</dbReference>
<dbReference type="PANTHER" id="PTHR20958">
    <property type="entry name" value="GLYCINE N-ACYLTRANSFERASE-LIKE PROTEIN"/>
    <property type="match status" value="1"/>
</dbReference>
<dbReference type="OrthoDB" id="61870at2759"/>
<evidence type="ECO:0000313" key="2">
    <source>
        <dbReference type="Proteomes" id="UP001147733"/>
    </source>
</evidence>